<organism evidence="1 2">
    <name type="scientific">Equus caballus</name>
    <name type="common">Horse</name>
    <dbReference type="NCBI Taxonomy" id="9796"/>
    <lineage>
        <taxon>Eukaryota</taxon>
        <taxon>Metazoa</taxon>
        <taxon>Chordata</taxon>
        <taxon>Craniata</taxon>
        <taxon>Vertebrata</taxon>
        <taxon>Euteleostomi</taxon>
        <taxon>Mammalia</taxon>
        <taxon>Eutheria</taxon>
        <taxon>Laurasiatheria</taxon>
        <taxon>Perissodactyla</taxon>
        <taxon>Equidae</taxon>
        <taxon>Equus</taxon>
    </lineage>
</organism>
<evidence type="ECO:0000313" key="1">
    <source>
        <dbReference type="Ensembl" id="ENSECAP00000062433.1"/>
    </source>
</evidence>
<dbReference type="Ensembl" id="ENSECAT00000114194.1">
    <property type="protein sequence ID" value="ENSECAP00000062433.1"/>
    <property type="gene ID" value="ENSECAG00000011262.3"/>
</dbReference>
<name>A0A9L0RL63_HORSE</name>
<sequence length="171" mass="18404">IFSYILGTKSAVKSPEPELSLISRDQRNRSSAVVQVPSQDPGAYNHPPSFKRAFCSQSEVAKIFGSPSTVTLPETLLFVSTLDGSLHAVSKRTGSIKWTLKEDPVLQVPTHVEEPAFLPDPNDGSLYTLGGKNNEGLTVSVFSVFVYSGGSTPVILNCCLKKILGILIQVV</sequence>
<dbReference type="InterPro" id="IPR011047">
    <property type="entry name" value="Quinoprotein_ADH-like_sf"/>
</dbReference>
<reference evidence="1 2" key="1">
    <citation type="journal article" date="2009" name="Science">
        <title>Genome sequence, comparative analysis, and population genetics of the domestic horse.</title>
        <authorList>
            <consortium name="Broad Institute Genome Sequencing Platform"/>
            <consortium name="Broad Institute Whole Genome Assembly Team"/>
            <person name="Wade C.M."/>
            <person name="Giulotto E."/>
            <person name="Sigurdsson S."/>
            <person name="Zoli M."/>
            <person name="Gnerre S."/>
            <person name="Imsland F."/>
            <person name="Lear T.L."/>
            <person name="Adelson D.L."/>
            <person name="Bailey E."/>
            <person name="Bellone R.R."/>
            <person name="Bloecker H."/>
            <person name="Distl O."/>
            <person name="Edgar R.C."/>
            <person name="Garber M."/>
            <person name="Leeb T."/>
            <person name="Mauceli E."/>
            <person name="MacLeod J.N."/>
            <person name="Penedo M.C.T."/>
            <person name="Raison J.M."/>
            <person name="Sharpe T."/>
            <person name="Vogel J."/>
            <person name="Andersson L."/>
            <person name="Antczak D.F."/>
            <person name="Biagi T."/>
            <person name="Binns M.M."/>
            <person name="Chowdhary B.P."/>
            <person name="Coleman S.J."/>
            <person name="Della Valle G."/>
            <person name="Fryc S."/>
            <person name="Guerin G."/>
            <person name="Hasegawa T."/>
            <person name="Hill E.W."/>
            <person name="Jurka J."/>
            <person name="Kiialainen A."/>
            <person name="Lindgren G."/>
            <person name="Liu J."/>
            <person name="Magnani E."/>
            <person name="Mickelson J.R."/>
            <person name="Murray J."/>
            <person name="Nergadze S.G."/>
            <person name="Onofrio R."/>
            <person name="Pedroni S."/>
            <person name="Piras M.F."/>
            <person name="Raudsepp T."/>
            <person name="Rocchi M."/>
            <person name="Roeed K.H."/>
            <person name="Ryder O.A."/>
            <person name="Searle S."/>
            <person name="Skow L."/>
            <person name="Swinburne J.E."/>
            <person name="Syvaenen A.C."/>
            <person name="Tozaki T."/>
            <person name="Valberg S.J."/>
            <person name="Vaudin M."/>
            <person name="White J.R."/>
            <person name="Zody M.C."/>
            <person name="Lander E.S."/>
            <person name="Lindblad-Toh K."/>
        </authorList>
    </citation>
    <scope>NUCLEOTIDE SEQUENCE [LARGE SCALE GENOMIC DNA]</scope>
    <source>
        <strain evidence="1 2">Thoroughbred</strain>
    </source>
</reference>
<dbReference type="SMART" id="SM00564">
    <property type="entry name" value="PQQ"/>
    <property type="match status" value="1"/>
</dbReference>
<protein>
    <submittedName>
        <fullName evidence="1">Endoplasmic reticulum to nucleus signaling 1</fullName>
    </submittedName>
</protein>
<reference evidence="1" key="3">
    <citation type="submission" date="2025-09" db="UniProtKB">
        <authorList>
            <consortium name="Ensembl"/>
        </authorList>
    </citation>
    <scope>IDENTIFICATION</scope>
    <source>
        <strain evidence="1">Thoroughbred</strain>
    </source>
</reference>
<dbReference type="GeneTree" id="ENSGT00940000159761"/>
<gene>
    <name evidence="1" type="primary">ERN1</name>
</gene>
<proteinExistence type="predicted"/>
<evidence type="ECO:0000313" key="2">
    <source>
        <dbReference type="Proteomes" id="UP000002281"/>
    </source>
</evidence>
<dbReference type="AlphaFoldDB" id="A0A9L0RL63"/>
<reference evidence="1" key="2">
    <citation type="submission" date="2025-08" db="UniProtKB">
        <authorList>
            <consortium name="Ensembl"/>
        </authorList>
    </citation>
    <scope>IDENTIFICATION</scope>
    <source>
        <strain evidence="1">Thoroughbred</strain>
    </source>
</reference>
<dbReference type="InterPro" id="IPR018391">
    <property type="entry name" value="PQQ_b-propeller_rpt"/>
</dbReference>
<keyword evidence="2" id="KW-1185">Reference proteome</keyword>
<accession>A0A9L0RL63</accession>
<dbReference type="Proteomes" id="UP000002281">
    <property type="component" value="Chromosome 11"/>
</dbReference>
<dbReference type="SUPFAM" id="SSF50998">
    <property type="entry name" value="Quinoprotein alcohol dehydrogenase-like"/>
    <property type="match status" value="1"/>
</dbReference>